<dbReference type="InterPro" id="IPR016024">
    <property type="entry name" value="ARM-type_fold"/>
</dbReference>
<dbReference type="OrthoDB" id="431406at2759"/>
<organism evidence="1 2">
    <name type="scientific">Symbiodinium pilosum</name>
    <name type="common">Dinoflagellate</name>
    <dbReference type="NCBI Taxonomy" id="2952"/>
    <lineage>
        <taxon>Eukaryota</taxon>
        <taxon>Sar</taxon>
        <taxon>Alveolata</taxon>
        <taxon>Dinophyceae</taxon>
        <taxon>Suessiales</taxon>
        <taxon>Symbiodiniaceae</taxon>
        <taxon>Symbiodinium</taxon>
    </lineage>
</organism>
<sequence>MLGQEQLLLELTGAQAVPLRPAPPGPAATFDRCALSSVVQHLQDYEAVPYEATKALRALASLAYSEPVEVAEHRGCMMQMLRLSNLHSDASLKNAVARCLCHLCFSADAVRSLSADVLAALLKASEGQSEEAKLSQEAMARILVAEAEKTDVGPPRLAPELLRQAQRIQAPHFADMLVRLGGELIPPEFLAAQLLATAPVMDKAEDMAIGWLTLLLQLLEPKSGLADVLVSQGIATATTSLMDMHQTICVQSKGVAALAALASKRSGPSAIAKASGVKRAETALGMQEDASLQMSCISFLVSVLDWPLPVQELCDMDCARIVTLTKQAMQRHLDVVALQVVALSSLAKLLEVLACTADVKEGGAEGLVKAVMARHKDHEQVWTWGRIVLDSLGADRHWSYRQ</sequence>
<dbReference type="SUPFAM" id="SSF48371">
    <property type="entry name" value="ARM repeat"/>
    <property type="match status" value="1"/>
</dbReference>
<evidence type="ECO:0000313" key="2">
    <source>
        <dbReference type="Proteomes" id="UP000649617"/>
    </source>
</evidence>
<protein>
    <submittedName>
        <fullName evidence="1">Uncharacterized protein</fullName>
    </submittedName>
</protein>
<gene>
    <name evidence="1" type="ORF">SPIL2461_LOCUS20924</name>
</gene>
<dbReference type="AlphaFoldDB" id="A0A812XD30"/>
<dbReference type="EMBL" id="CAJNIZ010045781">
    <property type="protein sequence ID" value="CAE7729805.1"/>
    <property type="molecule type" value="Genomic_DNA"/>
</dbReference>
<reference evidence="1" key="1">
    <citation type="submission" date="2021-02" db="EMBL/GenBank/DDBJ databases">
        <authorList>
            <person name="Dougan E. K."/>
            <person name="Rhodes N."/>
            <person name="Thang M."/>
            <person name="Chan C."/>
        </authorList>
    </citation>
    <scope>NUCLEOTIDE SEQUENCE</scope>
</reference>
<dbReference type="Proteomes" id="UP000649617">
    <property type="component" value="Unassembled WGS sequence"/>
</dbReference>
<proteinExistence type="predicted"/>
<evidence type="ECO:0000313" key="1">
    <source>
        <dbReference type="EMBL" id="CAE7729805.1"/>
    </source>
</evidence>
<comment type="caution">
    <text evidence="1">The sequence shown here is derived from an EMBL/GenBank/DDBJ whole genome shotgun (WGS) entry which is preliminary data.</text>
</comment>
<accession>A0A812XD30</accession>
<name>A0A812XD30_SYMPI</name>
<keyword evidence="2" id="KW-1185">Reference proteome</keyword>